<dbReference type="PROSITE" id="PS51257">
    <property type="entry name" value="PROKAR_LIPOPROTEIN"/>
    <property type="match status" value="1"/>
</dbReference>
<feature type="region of interest" description="Disordered" evidence="1">
    <location>
        <begin position="27"/>
        <end position="58"/>
    </location>
</feature>
<keyword evidence="2" id="KW-0732">Signal</keyword>
<evidence type="ECO:0000313" key="3">
    <source>
        <dbReference type="EMBL" id="EFV11859.1"/>
    </source>
</evidence>
<proteinExistence type="predicted"/>
<name>E5XV23_SEGRC</name>
<reference evidence="3 4" key="1">
    <citation type="journal article" date="2011" name="Stand. Genomic Sci.">
        <title>High quality draft genome sequence of Segniliparus rugosus CDC 945(T)= (ATCC BAA-974(T)).</title>
        <authorList>
            <person name="Earl A.M."/>
            <person name="Desjardins C.A."/>
            <person name="Fitzgerald M.G."/>
            <person name="Arachchi H.M."/>
            <person name="Zeng Q."/>
            <person name="Mehta T."/>
            <person name="Griggs A."/>
            <person name="Birren B.W."/>
            <person name="Toney N.C."/>
            <person name="Carr J."/>
            <person name="Posey J."/>
            <person name="Butler W.R."/>
        </authorList>
    </citation>
    <scope>NUCLEOTIDE SEQUENCE [LARGE SCALE GENOMIC DNA]</scope>
    <source>
        <strain evidence="4">ATCC BAA-974 / DSM 45345 / CCUG 50838 / CIP 108380 / JCM 13579 / CDC 945</strain>
    </source>
</reference>
<dbReference type="AlphaFoldDB" id="E5XV23"/>
<gene>
    <name evidence="3" type="ORF">HMPREF9336_03345</name>
</gene>
<dbReference type="EMBL" id="ACZI02000001">
    <property type="protein sequence ID" value="EFV11859.1"/>
    <property type="molecule type" value="Genomic_DNA"/>
</dbReference>
<organism evidence="3 4">
    <name type="scientific">Segniliparus rugosus (strain ATCC BAA-974 / DSM 45345 / CCUG 50838 / CIP 108380 / JCM 13579 / CDC 945)</name>
    <dbReference type="NCBI Taxonomy" id="679197"/>
    <lineage>
        <taxon>Bacteria</taxon>
        <taxon>Bacillati</taxon>
        <taxon>Actinomycetota</taxon>
        <taxon>Actinomycetes</taxon>
        <taxon>Mycobacteriales</taxon>
        <taxon>Segniliparaceae</taxon>
        <taxon>Segniliparus</taxon>
    </lineage>
</organism>
<evidence type="ECO:0000256" key="1">
    <source>
        <dbReference type="SAM" id="MobiDB-lite"/>
    </source>
</evidence>
<protein>
    <recommendedName>
        <fullName evidence="5">Lipoprotein</fullName>
    </recommendedName>
</protein>
<keyword evidence="4" id="KW-1185">Reference proteome</keyword>
<dbReference type="HOGENOM" id="CLU_1249903_0_0_11"/>
<dbReference type="STRING" id="679197.HMPREF9336_03345"/>
<comment type="caution">
    <text evidence="3">The sequence shown here is derived from an EMBL/GenBank/DDBJ whole genome shotgun (WGS) entry which is preliminary data.</text>
</comment>
<evidence type="ECO:0008006" key="5">
    <source>
        <dbReference type="Google" id="ProtNLM"/>
    </source>
</evidence>
<feature type="chain" id="PRO_5038660172" description="Lipoprotein" evidence="2">
    <location>
        <begin position="20"/>
        <end position="221"/>
    </location>
</feature>
<evidence type="ECO:0000256" key="2">
    <source>
        <dbReference type="SAM" id="SignalP"/>
    </source>
</evidence>
<sequence>MQSLSRFATTALVSLVAPAVFLTSCSSSKHEPTGSAQAGGGSSRASASAGKDPGSSARVENRKIGVSYVPAKGFKEVTGGRAVPGVITTAFVLGEPDPTKLVTQFMLTKMQSSDDYTPGTSPDMDNAALLDAFVEEASTGPGAKAEGEPTRAQWQGALPGASALVKLKAEGGEETGQYEAFLGSGTTRWSVIGTLTTLPPGGSLDSLKAQLDEFAKSIRPL</sequence>
<dbReference type="RefSeq" id="WP_007472285.1">
    <property type="nucleotide sequence ID" value="NZ_KI391953.1"/>
</dbReference>
<evidence type="ECO:0000313" key="4">
    <source>
        <dbReference type="Proteomes" id="UP000004816"/>
    </source>
</evidence>
<dbReference type="Proteomes" id="UP000004816">
    <property type="component" value="Unassembled WGS sequence"/>
</dbReference>
<feature type="signal peptide" evidence="2">
    <location>
        <begin position="1"/>
        <end position="19"/>
    </location>
</feature>
<accession>E5XV23</accession>